<evidence type="ECO:0000313" key="1">
    <source>
        <dbReference type="EMBL" id="ROS01720.1"/>
    </source>
</evidence>
<evidence type="ECO:0000313" key="2">
    <source>
        <dbReference type="Proteomes" id="UP000275394"/>
    </source>
</evidence>
<gene>
    <name evidence="1" type="ORF">EDC56_2165</name>
</gene>
<proteinExistence type="predicted"/>
<dbReference type="Proteomes" id="UP000275394">
    <property type="component" value="Unassembled WGS sequence"/>
</dbReference>
<organism evidence="1 2">
    <name type="scientific">Sinobacterium caligoides</name>
    <dbReference type="NCBI Taxonomy" id="933926"/>
    <lineage>
        <taxon>Bacteria</taxon>
        <taxon>Pseudomonadati</taxon>
        <taxon>Pseudomonadota</taxon>
        <taxon>Gammaproteobacteria</taxon>
        <taxon>Cellvibrionales</taxon>
        <taxon>Spongiibacteraceae</taxon>
        <taxon>Sinobacterium</taxon>
    </lineage>
</organism>
<reference evidence="1 2" key="1">
    <citation type="submission" date="2018-11" db="EMBL/GenBank/DDBJ databases">
        <title>Genomic Encyclopedia of Type Strains, Phase IV (KMG-IV): sequencing the most valuable type-strain genomes for metagenomic binning, comparative biology and taxonomic classification.</title>
        <authorList>
            <person name="Goeker M."/>
        </authorList>
    </citation>
    <scope>NUCLEOTIDE SEQUENCE [LARGE SCALE GENOMIC DNA]</scope>
    <source>
        <strain evidence="1 2">DSM 100316</strain>
    </source>
</reference>
<dbReference type="EMBL" id="RKHR01000004">
    <property type="protein sequence ID" value="ROS01720.1"/>
    <property type="molecule type" value="Genomic_DNA"/>
</dbReference>
<sequence length="48" mass="5259">MKLIPNKTANGINTATSQCGRYAWHCKQPVAKAKGIKSNMNNMVLPTK</sequence>
<dbReference type="AlphaFoldDB" id="A0A3N2DPL2"/>
<dbReference type="RefSeq" id="WP_162844151.1">
    <property type="nucleotide sequence ID" value="NZ_RKHR01000004.1"/>
</dbReference>
<keyword evidence="2" id="KW-1185">Reference proteome</keyword>
<comment type="caution">
    <text evidence="1">The sequence shown here is derived from an EMBL/GenBank/DDBJ whole genome shotgun (WGS) entry which is preliminary data.</text>
</comment>
<protein>
    <submittedName>
        <fullName evidence="1">Uncharacterized protein</fullName>
    </submittedName>
</protein>
<name>A0A3N2DPL2_9GAMM</name>
<accession>A0A3N2DPL2</accession>